<dbReference type="SUPFAM" id="SSF49899">
    <property type="entry name" value="Concanavalin A-like lectins/glucanases"/>
    <property type="match status" value="1"/>
</dbReference>
<feature type="non-terminal residue" evidence="5">
    <location>
        <position position="1"/>
    </location>
</feature>
<dbReference type="GO" id="GO:0005737">
    <property type="term" value="C:cytoplasm"/>
    <property type="evidence" value="ECO:0007669"/>
    <property type="project" value="TreeGrafter"/>
</dbReference>
<dbReference type="Gene3D" id="2.120.10.10">
    <property type="match status" value="1"/>
</dbReference>
<reference evidence="5" key="1">
    <citation type="submission" date="2020-10" db="EMBL/GenBank/DDBJ databases">
        <authorList>
            <person name="Gilroy R."/>
        </authorList>
    </citation>
    <scope>NUCLEOTIDE SEQUENCE</scope>
    <source>
        <strain evidence="5">11687</strain>
    </source>
</reference>
<protein>
    <recommendedName>
        <fullName evidence="3">exo-alpha-sialidase</fullName>
        <ecNumber evidence="3">3.2.1.18</ecNumber>
    </recommendedName>
</protein>
<dbReference type="AlphaFoldDB" id="A0A9D1SGC9"/>
<evidence type="ECO:0000256" key="1">
    <source>
        <dbReference type="ARBA" id="ARBA00000427"/>
    </source>
</evidence>
<gene>
    <name evidence="5" type="ORF">IAC57_00710</name>
</gene>
<proteinExistence type="inferred from homology"/>
<dbReference type="PANTHER" id="PTHR10628">
    <property type="entry name" value="SIALIDASE"/>
    <property type="match status" value="1"/>
</dbReference>
<dbReference type="GO" id="GO:0009313">
    <property type="term" value="P:oligosaccharide catabolic process"/>
    <property type="evidence" value="ECO:0007669"/>
    <property type="project" value="TreeGrafter"/>
</dbReference>
<name>A0A9D1SGC9_9FIRM</name>
<evidence type="ECO:0000313" key="5">
    <source>
        <dbReference type="EMBL" id="HIU58598.1"/>
    </source>
</evidence>
<evidence type="ECO:0000256" key="2">
    <source>
        <dbReference type="ARBA" id="ARBA00009348"/>
    </source>
</evidence>
<evidence type="ECO:0000259" key="4">
    <source>
        <dbReference type="Pfam" id="PF18998"/>
    </source>
</evidence>
<dbReference type="Pfam" id="PF13385">
    <property type="entry name" value="Laminin_G_3"/>
    <property type="match status" value="1"/>
</dbReference>
<feature type="domain" description="Bacterial repeat" evidence="4">
    <location>
        <begin position="501"/>
        <end position="574"/>
    </location>
</feature>
<dbReference type="Proteomes" id="UP000824081">
    <property type="component" value="Unassembled WGS sequence"/>
</dbReference>
<sequence length="618" mass="66911">DGGYTWESARLDRTLLDPGTGCFGSLLSYDDDMMLFIHCDDEDYRTNVTIEASFDGGRTWTLKKRLPYAEMDNVSDGGYCDLTRDAEGNIFAIVEETTSNYARVYVFKLTPEWFFSEATKLHSLTVDGETMNTDTADEYVVRVPSGKEKAEISFTLPAQKGYSVSINGVETAEQDFETELIWNRTVVDIAVGSQWSDEQKHYTVLFLKESGEMQPGIVQRYLFDDAATSVYDSVSMNFAETSNIQAAEGRTAEDGAALFESGAYALVRDALNSDFGKGAFAVNLWLKPESVTGTQYYLCVGREGMSEGYFSVKSVDGKVVFEISDGREISRAETDTALAAGRWASVTAVVTDNEQKIFLNGELAASVGKRKFNVSGENSLFIGASSNLNSFCDAVISEIAVFSGELTDGAVKSFCEGKEIFPVAVSADEYTRVTISAPWAAEGDAVRIEAKCSGSLRIIKEVQVIAENGDAVAVEQDDTGWNFRMPASAAEVVVTSENESYEVTVAETEGGRITASRTGVVYKDTKIEFFFEPEEGYRFVSAAVNGQTVETVAGRYVLPALSGDVHVTAVFEKQAEPDTKGTGCGSALTGMLSALTMAGAACAAMAGTKKTANRRKGN</sequence>
<dbReference type="EC" id="3.2.1.18" evidence="3"/>
<dbReference type="GO" id="GO:0006689">
    <property type="term" value="P:ganglioside catabolic process"/>
    <property type="evidence" value="ECO:0007669"/>
    <property type="project" value="TreeGrafter"/>
</dbReference>
<evidence type="ECO:0000256" key="3">
    <source>
        <dbReference type="ARBA" id="ARBA00012733"/>
    </source>
</evidence>
<dbReference type="CDD" id="cd15482">
    <property type="entry name" value="Sialidase_non-viral"/>
    <property type="match status" value="1"/>
</dbReference>
<dbReference type="Gene3D" id="2.60.120.200">
    <property type="match status" value="1"/>
</dbReference>
<dbReference type="EMBL" id="DVMZ01000020">
    <property type="protein sequence ID" value="HIU58598.1"/>
    <property type="molecule type" value="Genomic_DNA"/>
</dbReference>
<comment type="similarity">
    <text evidence="2">Belongs to the glycosyl hydrolase 33 family.</text>
</comment>
<reference evidence="5" key="2">
    <citation type="journal article" date="2021" name="PeerJ">
        <title>Extensive microbial diversity within the chicken gut microbiome revealed by metagenomics and culture.</title>
        <authorList>
            <person name="Gilroy R."/>
            <person name="Ravi A."/>
            <person name="Getino M."/>
            <person name="Pursley I."/>
            <person name="Horton D.L."/>
            <person name="Alikhan N.F."/>
            <person name="Baker D."/>
            <person name="Gharbi K."/>
            <person name="Hall N."/>
            <person name="Watson M."/>
            <person name="Adriaenssens E.M."/>
            <person name="Foster-Nyarko E."/>
            <person name="Jarju S."/>
            <person name="Secka A."/>
            <person name="Antonio M."/>
            <person name="Oren A."/>
            <person name="Chaudhuri R.R."/>
            <person name="La Ragione R."/>
            <person name="Hildebrand F."/>
            <person name="Pallen M.J."/>
        </authorList>
    </citation>
    <scope>NUCLEOTIDE SEQUENCE</scope>
    <source>
        <strain evidence="5">11687</strain>
    </source>
</reference>
<dbReference type="Pfam" id="PF18998">
    <property type="entry name" value="Flg_new_2"/>
    <property type="match status" value="1"/>
</dbReference>
<organism evidence="5 6">
    <name type="scientific">Candidatus Scatosoma pullistercoris</name>
    <dbReference type="NCBI Taxonomy" id="2840934"/>
    <lineage>
        <taxon>Bacteria</taxon>
        <taxon>Bacillati</taxon>
        <taxon>Bacillota</taxon>
        <taxon>Clostridia</taxon>
        <taxon>Candidatus Scatosoma</taxon>
    </lineage>
</organism>
<dbReference type="GO" id="GO:0016020">
    <property type="term" value="C:membrane"/>
    <property type="evidence" value="ECO:0007669"/>
    <property type="project" value="TreeGrafter"/>
</dbReference>
<accession>A0A9D1SGC9</accession>
<dbReference type="InterPro" id="IPR044060">
    <property type="entry name" value="Bacterial_rp_domain"/>
</dbReference>
<comment type="catalytic activity">
    <reaction evidence="1">
        <text>Hydrolysis of alpha-(2-&gt;3)-, alpha-(2-&gt;6)-, alpha-(2-&gt;8)- glycosidic linkages of terminal sialic acid residues in oligosaccharides, glycoproteins, glycolipids, colominic acid and synthetic substrates.</text>
        <dbReference type="EC" id="3.2.1.18"/>
    </reaction>
</comment>
<comment type="caution">
    <text evidence="5">The sequence shown here is derived from an EMBL/GenBank/DDBJ whole genome shotgun (WGS) entry which is preliminary data.</text>
</comment>
<dbReference type="GO" id="GO:0004308">
    <property type="term" value="F:exo-alpha-sialidase activity"/>
    <property type="evidence" value="ECO:0007669"/>
    <property type="project" value="UniProtKB-EC"/>
</dbReference>
<evidence type="ECO:0000313" key="6">
    <source>
        <dbReference type="Proteomes" id="UP000824081"/>
    </source>
</evidence>
<dbReference type="SUPFAM" id="SSF50939">
    <property type="entry name" value="Sialidases"/>
    <property type="match status" value="1"/>
</dbReference>
<dbReference type="InterPro" id="IPR013320">
    <property type="entry name" value="ConA-like_dom_sf"/>
</dbReference>
<dbReference type="PANTHER" id="PTHR10628:SF30">
    <property type="entry name" value="EXO-ALPHA-SIALIDASE"/>
    <property type="match status" value="1"/>
</dbReference>
<dbReference type="InterPro" id="IPR026856">
    <property type="entry name" value="Sialidase_fam"/>
</dbReference>
<dbReference type="InterPro" id="IPR036278">
    <property type="entry name" value="Sialidase_sf"/>
</dbReference>